<feature type="domain" description="Arrestin C-terminal-like" evidence="1">
    <location>
        <begin position="129"/>
        <end position="228"/>
    </location>
</feature>
<dbReference type="InterPro" id="IPR014756">
    <property type="entry name" value="Ig_E-set"/>
</dbReference>
<keyword evidence="3" id="KW-1185">Reference proteome</keyword>
<gene>
    <name evidence="2" type="ORF">ONB1V03_LOCUS16691</name>
</gene>
<dbReference type="AlphaFoldDB" id="A0A7R9MH35"/>
<dbReference type="Pfam" id="PF02752">
    <property type="entry name" value="Arrestin_C"/>
    <property type="match status" value="1"/>
</dbReference>
<dbReference type="Proteomes" id="UP000728032">
    <property type="component" value="Unassembled WGS sequence"/>
</dbReference>
<protein>
    <recommendedName>
        <fullName evidence="1">Arrestin C-terminal-like domain-containing protein</fullName>
    </recommendedName>
</protein>
<evidence type="ECO:0000313" key="2">
    <source>
        <dbReference type="EMBL" id="CAD7660121.1"/>
    </source>
</evidence>
<name>A0A7R9MH35_9ACAR</name>
<evidence type="ECO:0000313" key="3">
    <source>
        <dbReference type="Proteomes" id="UP000728032"/>
    </source>
</evidence>
<reference evidence="2" key="1">
    <citation type="submission" date="2020-11" db="EMBL/GenBank/DDBJ databases">
        <authorList>
            <person name="Tran Van P."/>
        </authorList>
    </citation>
    <scope>NUCLEOTIDE SEQUENCE</scope>
</reference>
<dbReference type="SUPFAM" id="SSF81296">
    <property type="entry name" value="E set domains"/>
    <property type="match status" value="1"/>
</dbReference>
<dbReference type="EMBL" id="CAJPVJ010019321">
    <property type="protein sequence ID" value="CAG2177259.1"/>
    <property type="molecule type" value="Genomic_DNA"/>
</dbReference>
<accession>A0A7R9MH35</accession>
<dbReference type="InterPro" id="IPR011022">
    <property type="entry name" value="Arrestin_C-like"/>
</dbReference>
<evidence type="ECO:0000259" key="1">
    <source>
        <dbReference type="Pfam" id="PF02752"/>
    </source>
</evidence>
<organism evidence="2">
    <name type="scientific">Oppiella nova</name>
    <dbReference type="NCBI Taxonomy" id="334625"/>
    <lineage>
        <taxon>Eukaryota</taxon>
        <taxon>Metazoa</taxon>
        <taxon>Ecdysozoa</taxon>
        <taxon>Arthropoda</taxon>
        <taxon>Chelicerata</taxon>
        <taxon>Arachnida</taxon>
        <taxon>Acari</taxon>
        <taxon>Acariformes</taxon>
        <taxon>Sarcoptiformes</taxon>
        <taxon>Oribatida</taxon>
        <taxon>Brachypylina</taxon>
        <taxon>Oppioidea</taxon>
        <taxon>Oppiidae</taxon>
        <taxon>Oppiella</taxon>
    </lineage>
</organism>
<dbReference type="OrthoDB" id="2333384at2759"/>
<feature type="non-terminal residue" evidence="2">
    <location>
        <position position="1"/>
    </location>
</feature>
<proteinExistence type="predicted"/>
<dbReference type="EMBL" id="OC934146">
    <property type="protein sequence ID" value="CAD7660121.1"/>
    <property type="molecule type" value="Genomic_DNA"/>
</dbReference>
<sequence length="229" mass="25954">MAHHLKLRKFEIVLDSHNTTYYLGSYVTGKCVIALDGTLDLSKRSVKSYRKAHMNSHFPINYHMSNIIMQGIASSFTGYSGSIEYWIEAEIHRPMFSKNKRARAKLNVSVPLICNELMEPLEKNCTKSEVVTIVCNVSNKSSVRVIPRVTLRQIQTFKQLSATKDNEKTVRRQTTHTVKKQRLEGSLTEPGLSTSHIFHVEIPIDIPISVDCPILTVSYDLHLTVDIPS</sequence>
<dbReference type="Gene3D" id="2.60.40.640">
    <property type="match status" value="2"/>
</dbReference>
<dbReference type="InterPro" id="IPR014752">
    <property type="entry name" value="Arrestin-like_C"/>
</dbReference>